<dbReference type="InterPro" id="IPR008283">
    <property type="entry name" value="Peptidase_M17_N"/>
</dbReference>
<dbReference type="GO" id="GO:0070006">
    <property type="term" value="F:metalloaminopeptidase activity"/>
    <property type="evidence" value="ECO:0007669"/>
    <property type="project" value="InterPro"/>
</dbReference>
<evidence type="ECO:0000313" key="2">
    <source>
        <dbReference type="EMBL" id="GAF83188.1"/>
    </source>
</evidence>
<comment type="caution">
    <text evidence="2">The sequence shown here is derived from an EMBL/GenBank/DDBJ whole genome shotgun (WGS) entry which is preliminary data.</text>
</comment>
<dbReference type="Pfam" id="PF02789">
    <property type="entry name" value="Peptidase_M17_N"/>
    <property type="match status" value="1"/>
</dbReference>
<evidence type="ECO:0000259" key="1">
    <source>
        <dbReference type="Pfam" id="PF02789"/>
    </source>
</evidence>
<sequence>MEIKVIAGDIASIEVDAIIVNHFEGMEKLEEETAAVDRLLDGALSQLVKQGEIKGKANEITLVHSLGKLPAARVVVVGLGKQGELSINKIRGAVAETCRWLRAKEISTIATVQQGANINNIST</sequence>
<organism evidence="2">
    <name type="scientific">marine sediment metagenome</name>
    <dbReference type="NCBI Taxonomy" id="412755"/>
    <lineage>
        <taxon>unclassified sequences</taxon>
        <taxon>metagenomes</taxon>
        <taxon>ecological metagenomes</taxon>
    </lineage>
</organism>
<dbReference type="GO" id="GO:0006508">
    <property type="term" value="P:proteolysis"/>
    <property type="evidence" value="ECO:0007669"/>
    <property type="project" value="InterPro"/>
</dbReference>
<dbReference type="InterPro" id="IPR043472">
    <property type="entry name" value="Macro_dom-like"/>
</dbReference>
<reference evidence="2" key="1">
    <citation type="journal article" date="2014" name="Front. Microbiol.">
        <title>High frequency of phylogenetically diverse reductive dehalogenase-homologous genes in deep subseafloor sedimentary metagenomes.</title>
        <authorList>
            <person name="Kawai M."/>
            <person name="Futagami T."/>
            <person name="Toyoda A."/>
            <person name="Takaki Y."/>
            <person name="Nishi S."/>
            <person name="Hori S."/>
            <person name="Arai W."/>
            <person name="Tsubouchi T."/>
            <person name="Morono Y."/>
            <person name="Uchiyama I."/>
            <person name="Ito T."/>
            <person name="Fujiyama A."/>
            <person name="Inagaki F."/>
            <person name="Takami H."/>
        </authorList>
    </citation>
    <scope>NUCLEOTIDE SEQUENCE</scope>
    <source>
        <strain evidence="2">Expedition CK06-06</strain>
    </source>
</reference>
<accession>X0SQ07</accession>
<gene>
    <name evidence="2" type="ORF">S01H1_14329</name>
</gene>
<name>X0SQ07_9ZZZZ</name>
<dbReference type="SUPFAM" id="SSF52949">
    <property type="entry name" value="Macro domain-like"/>
    <property type="match status" value="1"/>
</dbReference>
<proteinExistence type="predicted"/>
<feature type="non-terminal residue" evidence="2">
    <location>
        <position position="123"/>
    </location>
</feature>
<dbReference type="Gene3D" id="3.40.220.10">
    <property type="entry name" value="Leucine Aminopeptidase, subunit E, domain 1"/>
    <property type="match status" value="1"/>
</dbReference>
<feature type="domain" description="Peptidase M17 leucyl aminopeptidase N-terminal" evidence="1">
    <location>
        <begin position="23"/>
        <end position="114"/>
    </location>
</feature>
<protein>
    <recommendedName>
        <fullName evidence="1">Peptidase M17 leucyl aminopeptidase N-terminal domain-containing protein</fullName>
    </recommendedName>
</protein>
<dbReference type="AlphaFoldDB" id="X0SQ07"/>
<dbReference type="EMBL" id="BARS01007444">
    <property type="protein sequence ID" value="GAF83188.1"/>
    <property type="molecule type" value="Genomic_DNA"/>
</dbReference>